<dbReference type="Proteomes" id="UP000789366">
    <property type="component" value="Unassembled WGS sequence"/>
</dbReference>
<name>A0ACA9P085_9GLOM</name>
<evidence type="ECO:0000313" key="1">
    <source>
        <dbReference type="EMBL" id="CAG8686370.1"/>
    </source>
</evidence>
<dbReference type="EMBL" id="CAJVPW010019443">
    <property type="protein sequence ID" value="CAG8686370.1"/>
    <property type="molecule type" value="Genomic_DNA"/>
</dbReference>
<proteinExistence type="predicted"/>
<sequence>CKTFCDTLDYLSSEMVKSKEHNEKNDIWSLGVLCYELLTGTVLFEEP</sequence>
<comment type="caution">
    <text evidence="1">The sequence shown here is derived from an EMBL/GenBank/DDBJ whole genome shotgun (WGS) entry which is preliminary data.</text>
</comment>
<feature type="non-terminal residue" evidence="1">
    <location>
        <position position="1"/>
    </location>
</feature>
<gene>
    <name evidence="1" type="ORF">SPELUC_LOCUS10449</name>
</gene>
<accession>A0ACA9P085</accession>
<keyword evidence="2" id="KW-1185">Reference proteome</keyword>
<reference evidence="1" key="1">
    <citation type="submission" date="2021-06" db="EMBL/GenBank/DDBJ databases">
        <authorList>
            <person name="Kallberg Y."/>
            <person name="Tangrot J."/>
            <person name="Rosling A."/>
        </authorList>
    </citation>
    <scope>NUCLEOTIDE SEQUENCE</scope>
    <source>
        <strain evidence="1">28 12/20/2015</strain>
    </source>
</reference>
<evidence type="ECO:0000313" key="2">
    <source>
        <dbReference type="Proteomes" id="UP000789366"/>
    </source>
</evidence>
<organism evidence="1 2">
    <name type="scientific">Cetraspora pellucida</name>
    <dbReference type="NCBI Taxonomy" id="1433469"/>
    <lineage>
        <taxon>Eukaryota</taxon>
        <taxon>Fungi</taxon>
        <taxon>Fungi incertae sedis</taxon>
        <taxon>Mucoromycota</taxon>
        <taxon>Glomeromycotina</taxon>
        <taxon>Glomeromycetes</taxon>
        <taxon>Diversisporales</taxon>
        <taxon>Gigasporaceae</taxon>
        <taxon>Cetraspora</taxon>
    </lineage>
</organism>
<protein>
    <submittedName>
        <fullName evidence="1">1569_t:CDS:1</fullName>
    </submittedName>
</protein>
<feature type="non-terminal residue" evidence="1">
    <location>
        <position position="47"/>
    </location>
</feature>